<evidence type="ECO:0000256" key="1">
    <source>
        <dbReference type="ARBA" id="ARBA00006174"/>
    </source>
</evidence>
<feature type="domain" description="MmgE/PrpD N-terminal" evidence="2">
    <location>
        <begin position="2"/>
        <end position="246"/>
    </location>
</feature>
<dbReference type="InterPro" id="IPR045337">
    <property type="entry name" value="MmgE_PrpD_C"/>
</dbReference>
<dbReference type="InterPro" id="IPR005656">
    <property type="entry name" value="MmgE_PrpD"/>
</dbReference>
<dbReference type="InterPro" id="IPR042183">
    <property type="entry name" value="MmgE/PrpD_sf_1"/>
</dbReference>
<keyword evidence="5" id="KW-1185">Reference proteome</keyword>
<dbReference type="InterPro" id="IPR045336">
    <property type="entry name" value="MmgE_PrpD_N"/>
</dbReference>
<dbReference type="Pfam" id="PF19305">
    <property type="entry name" value="MmgE_PrpD_C"/>
    <property type="match status" value="1"/>
</dbReference>
<dbReference type="Proteomes" id="UP001165561">
    <property type="component" value="Unassembled WGS sequence"/>
</dbReference>
<dbReference type="EMBL" id="JARACI010001123">
    <property type="protein sequence ID" value="MDD9207557.1"/>
    <property type="molecule type" value="Genomic_DNA"/>
</dbReference>
<evidence type="ECO:0000259" key="2">
    <source>
        <dbReference type="Pfam" id="PF03972"/>
    </source>
</evidence>
<organism evidence="4 5">
    <name type="scientific">Georgenia halotolerans</name>
    <dbReference type="NCBI Taxonomy" id="3028317"/>
    <lineage>
        <taxon>Bacteria</taxon>
        <taxon>Bacillati</taxon>
        <taxon>Actinomycetota</taxon>
        <taxon>Actinomycetes</taxon>
        <taxon>Micrococcales</taxon>
        <taxon>Bogoriellaceae</taxon>
        <taxon>Georgenia</taxon>
    </lineage>
</organism>
<evidence type="ECO:0000313" key="5">
    <source>
        <dbReference type="Proteomes" id="UP001165561"/>
    </source>
</evidence>
<proteinExistence type="inferred from homology"/>
<dbReference type="PANTHER" id="PTHR16943:SF8">
    <property type="entry name" value="2-METHYLCITRATE DEHYDRATASE"/>
    <property type="match status" value="1"/>
</dbReference>
<accession>A0ABT5TZR1</accession>
<dbReference type="InterPro" id="IPR042188">
    <property type="entry name" value="MmgE/PrpD_sf_2"/>
</dbReference>
<sequence>MQRLGAFTASCRDDGIPDEVARSVRQRVADILGVAVAAQRLDTSEAAVRYVLSQGGAEQSRVLGQRRKVPAAQAAFANGVLAHSLDYDDTHLPSVLHPSASVVPAALAIGEAQGSSGAEIAAAVAAGLEICVRLGMAGYDHASRNSVFFQLGQHATSICGTIGAAAAAASLLGLDADGIAHAMGVSVSFAGGVLEGNRTGGTVKRAHCGWAAHGGVTAAELAAAGFTGPPTVLEGKFGFFQAFINGRFDPAPLEEGLGVQWEVPGIFFKPYPANHFTHAGIDAAIRMREAGLRPQDVESVVLGTAAHAARTIGEPIEVKRRPKSGYQGQFSGPYTVAAALFGGSGLGLGLADFTDDLVNDPGRQELMAKIDVVGDPFCDDIFPYQFPAILRVHTVDGRDLEERVLTTRGGPERPLSDDEIRRKLLDNVEGFVNPESAQRLGSVAERSDGLDDVSDLLAATVRVT</sequence>
<dbReference type="Pfam" id="PF03972">
    <property type="entry name" value="MmgE_PrpD_N"/>
    <property type="match status" value="1"/>
</dbReference>
<dbReference type="PANTHER" id="PTHR16943">
    <property type="entry name" value="2-METHYLCITRATE DEHYDRATASE-RELATED"/>
    <property type="match status" value="1"/>
</dbReference>
<dbReference type="Gene3D" id="3.30.1330.120">
    <property type="entry name" value="2-methylcitrate dehydratase PrpD"/>
    <property type="match status" value="1"/>
</dbReference>
<comment type="caution">
    <text evidence="4">The sequence shown here is derived from an EMBL/GenBank/DDBJ whole genome shotgun (WGS) entry which is preliminary data.</text>
</comment>
<dbReference type="SUPFAM" id="SSF103378">
    <property type="entry name" value="2-methylcitrate dehydratase PrpD"/>
    <property type="match status" value="1"/>
</dbReference>
<dbReference type="InterPro" id="IPR036148">
    <property type="entry name" value="MmgE/PrpD_sf"/>
</dbReference>
<comment type="similarity">
    <text evidence="1">Belongs to the PrpD family.</text>
</comment>
<evidence type="ECO:0000313" key="4">
    <source>
        <dbReference type="EMBL" id="MDD9207557.1"/>
    </source>
</evidence>
<feature type="domain" description="MmgE/PrpD C-terminal" evidence="3">
    <location>
        <begin position="271"/>
        <end position="444"/>
    </location>
</feature>
<name>A0ABT5TZR1_9MICO</name>
<protein>
    <submittedName>
        <fullName evidence="4">MmgE/PrpD family protein</fullName>
    </submittedName>
</protein>
<dbReference type="Gene3D" id="1.10.4100.10">
    <property type="entry name" value="2-methylcitrate dehydratase PrpD"/>
    <property type="match status" value="1"/>
</dbReference>
<evidence type="ECO:0000259" key="3">
    <source>
        <dbReference type="Pfam" id="PF19305"/>
    </source>
</evidence>
<gene>
    <name evidence="4" type="ORF">PU560_13960</name>
</gene>
<reference evidence="4" key="1">
    <citation type="submission" date="2023-02" db="EMBL/GenBank/DDBJ databases">
        <title>Georgenia sp.10Sc9-8, isolated from a soil sample collected from the Taklamakan desert.</title>
        <authorList>
            <person name="Liu S."/>
        </authorList>
    </citation>
    <scope>NUCLEOTIDE SEQUENCE</scope>
    <source>
        <strain evidence="4">10Sc9-8</strain>
    </source>
</reference>